<dbReference type="KEGG" id="lvi:G7068_01515"/>
<accession>A0A6G7XC98</accession>
<feature type="compositionally biased region" description="Acidic residues" evidence="1">
    <location>
        <begin position="105"/>
        <end position="114"/>
    </location>
</feature>
<feature type="transmembrane region" description="Helical" evidence="2">
    <location>
        <begin position="31"/>
        <end position="52"/>
    </location>
</feature>
<feature type="compositionally biased region" description="Basic and acidic residues" evidence="1">
    <location>
        <begin position="128"/>
        <end position="140"/>
    </location>
</feature>
<evidence type="ECO:0000256" key="1">
    <source>
        <dbReference type="SAM" id="MobiDB-lite"/>
    </source>
</evidence>
<evidence type="ECO:0000256" key="2">
    <source>
        <dbReference type="SAM" id="Phobius"/>
    </source>
</evidence>
<feature type="region of interest" description="Disordered" evidence="1">
    <location>
        <begin position="249"/>
        <end position="274"/>
    </location>
</feature>
<gene>
    <name evidence="3" type="ORF">G7068_01515</name>
</gene>
<dbReference type="EMBL" id="CP049863">
    <property type="protein sequence ID" value="QIK62027.1"/>
    <property type="molecule type" value="Genomic_DNA"/>
</dbReference>
<keyword evidence="2" id="KW-1133">Transmembrane helix</keyword>
<name>A0A6G7XC98_9MICO</name>
<dbReference type="Proteomes" id="UP000502677">
    <property type="component" value="Chromosome"/>
</dbReference>
<evidence type="ECO:0000313" key="4">
    <source>
        <dbReference type="Proteomes" id="UP000502677"/>
    </source>
</evidence>
<proteinExistence type="predicted"/>
<organism evidence="3 4">
    <name type="scientific">Leucobacter viscericola</name>
    <dbReference type="NCBI Taxonomy" id="2714935"/>
    <lineage>
        <taxon>Bacteria</taxon>
        <taxon>Bacillati</taxon>
        <taxon>Actinomycetota</taxon>
        <taxon>Actinomycetes</taxon>
        <taxon>Micrococcales</taxon>
        <taxon>Microbacteriaceae</taxon>
        <taxon>Leucobacter</taxon>
    </lineage>
</organism>
<keyword evidence="4" id="KW-1185">Reference proteome</keyword>
<dbReference type="AlphaFoldDB" id="A0A6G7XC98"/>
<keyword evidence="2" id="KW-0812">Transmembrane</keyword>
<reference evidence="3 4" key="1">
    <citation type="submission" date="2020-03" db="EMBL/GenBank/DDBJ databases">
        <title>Leucobacter sp. nov., isolated from beetles.</title>
        <authorList>
            <person name="Hyun D.-W."/>
            <person name="Bae J.-W."/>
        </authorList>
    </citation>
    <scope>NUCLEOTIDE SEQUENCE [LARGE SCALE GENOMIC DNA]</scope>
    <source>
        <strain evidence="3 4">HDW9C</strain>
    </source>
</reference>
<dbReference type="RefSeq" id="WP_166287871.1">
    <property type="nucleotide sequence ID" value="NZ_CP049863.1"/>
</dbReference>
<evidence type="ECO:0000313" key="3">
    <source>
        <dbReference type="EMBL" id="QIK62027.1"/>
    </source>
</evidence>
<sequence length="274" mass="30037">MGVVLCTVQDDSENSRSPFSPFMQRLSSRPVLVTVVSFALTLVLTVVVLFVEPDSVDILGVVSLAATIWGLTLALVIYLLTAQDTDRVLDHISDLQEQLAASLEEPADEEEMEQSADTTPEPAAEVVPPRKAELDPEPRTRPTPSEAMQALQDAKHKTSHAPRQRGGGPGGHGDRGVFYTPESGIKLEDVAPSDYLKAWEKTTGRDASQIFRAWTRSREGSSPWVFMLRDGSRWSVFASDDGAPSVIDLSEMRWGRGGNRGTRGRRPNQPRQGN</sequence>
<protein>
    <submittedName>
        <fullName evidence="3">Uncharacterized protein</fullName>
    </submittedName>
</protein>
<feature type="transmembrane region" description="Helical" evidence="2">
    <location>
        <begin position="58"/>
        <end position="80"/>
    </location>
</feature>
<feature type="region of interest" description="Disordered" evidence="1">
    <location>
        <begin position="102"/>
        <end position="177"/>
    </location>
</feature>
<keyword evidence="2" id="KW-0472">Membrane</keyword>